<dbReference type="Proteomes" id="UP000774326">
    <property type="component" value="Unassembled WGS sequence"/>
</dbReference>
<proteinExistence type="predicted"/>
<evidence type="ECO:0000313" key="1">
    <source>
        <dbReference type="EMBL" id="KAH3687014.1"/>
    </source>
</evidence>
<gene>
    <name evidence="1" type="ORF">WICPIJ_002008</name>
</gene>
<protein>
    <submittedName>
        <fullName evidence="1">Uncharacterized protein</fullName>
    </submittedName>
</protein>
<sequence>MRIEWQVGQSLGDILCLGINVELFLKADKAGQLRVVVEVEVFRSVQQVVLSFCSVGCDAARGDVEQQIALIAVNVFILMHVPVSLVNDNSRFDNVGESVEIIARGVLHLFQLFIKIVQILGCL</sequence>
<comment type="caution">
    <text evidence="1">The sequence shown here is derived from an EMBL/GenBank/DDBJ whole genome shotgun (WGS) entry which is preliminary data.</text>
</comment>
<reference evidence="1" key="2">
    <citation type="submission" date="2021-01" db="EMBL/GenBank/DDBJ databases">
        <authorList>
            <person name="Schikora-Tamarit M.A."/>
        </authorList>
    </citation>
    <scope>NUCLEOTIDE SEQUENCE</scope>
    <source>
        <strain evidence="1">CBS2887</strain>
    </source>
</reference>
<accession>A0A9P8QCK9</accession>
<keyword evidence="2" id="KW-1185">Reference proteome</keyword>
<dbReference type="EMBL" id="JAEUBG010001042">
    <property type="protein sequence ID" value="KAH3687014.1"/>
    <property type="molecule type" value="Genomic_DNA"/>
</dbReference>
<reference evidence="1" key="1">
    <citation type="journal article" date="2021" name="Open Biol.">
        <title>Shared evolutionary footprints suggest mitochondrial oxidative damage underlies multiple complex I losses in fungi.</title>
        <authorList>
            <person name="Schikora-Tamarit M.A."/>
            <person name="Marcet-Houben M."/>
            <person name="Nosek J."/>
            <person name="Gabaldon T."/>
        </authorList>
    </citation>
    <scope>NUCLEOTIDE SEQUENCE</scope>
    <source>
        <strain evidence="1">CBS2887</strain>
    </source>
</reference>
<evidence type="ECO:0000313" key="2">
    <source>
        <dbReference type="Proteomes" id="UP000774326"/>
    </source>
</evidence>
<dbReference type="AlphaFoldDB" id="A0A9P8QCK9"/>
<name>A0A9P8QCK9_WICPI</name>
<organism evidence="1 2">
    <name type="scientific">Wickerhamomyces pijperi</name>
    <name type="common">Yeast</name>
    <name type="synonym">Pichia pijperi</name>
    <dbReference type="NCBI Taxonomy" id="599730"/>
    <lineage>
        <taxon>Eukaryota</taxon>
        <taxon>Fungi</taxon>
        <taxon>Dikarya</taxon>
        <taxon>Ascomycota</taxon>
        <taxon>Saccharomycotina</taxon>
        <taxon>Saccharomycetes</taxon>
        <taxon>Phaffomycetales</taxon>
        <taxon>Wickerhamomycetaceae</taxon>
        <taxon>Wickerhamomyces</taxon>
    </lineage>
</organism>